<comment type="similarity">
    <text evidence="2">Belongs to the GerABKC lipoprotein family.</text>
</comment>
<keyword evidence="3" id="KW-0309">Germination</keyword>
<evidence type="ECO:0000256" key="6">
    <source>
        <dbReference type="ARBA" id="ARBA00023139"/>
    </source>
</evidence>
<dbReference type="InterPro" id="IPR057336">
    <property type="entry name" value="GerAC_N"/>
</dbReference>
<evidence type="ECO:0000256" key="2">
    <source>
        <dbReference type="ARBA" id="ARBA00007886"/>
    </source>
</evidence>
<organism evidence="10 11">
    <name type="scientific">Paenibacillus rhizosphaerae</name>
    <dbReference type="NCBI Taxonomy" id="297318"/>
    <lineage>
        <taxon>Bacteria</taxon>
        <taxon>Bacillati</taxon>
        <taxon>Bacillota</taxon>
        <taxon>Bacilli</taxon>
        <taxon>Bacillales</taxon>
        <taxon>Paenibacillaceae</taxon>
        <taxon>Paenibacillus</taxon>
    </lineage>
</organism>
<evidence type="ECO:0000256" key="5">
    <source>
        <dbReference type="ARBA" id="ARBA00023136"/>
    </source>
</evidence>
<feature type="domain" description="Spore germination protein N-terminal" evidence="9">
    <location>
        <begin position="23"/>
        <end position="190"/>
    </location>
</feature>
<dbReference type="InterPro" id="IPR038501">
    <property type="entry name" value="Spore_GerAC_C_sf"/>
</dbReference>
<evidence type="ECO:0000256" key="4">
    <source>
        <dbReference type="ARBA" id="ARBA00022729"/>
    </source>
</evidence>
<dbReference type="InterPro" id="IPR008844">
    <property type="entry name" value="Spore_GerAC-like"/>
</dbReference>
<name>A0A839TZ59_9BACL</name>
<evidence type="ECO:0000256" key="7">
    <source>
        <dbReference type="ARBA" id="ARBA00023288"/>
    </source>
</evidence>
<evidence type="ECO:0000313" key="10">
    <source>
        <dbReference type="EMBL" id="MBB3130688.1"/>
    </source>
</evidence>
<evidence type="ECO:0000313" key="11">
    <source>
        <dbReference type="Proteomes" id="UP000517523"/>
    </source>
</evidence>
<dbReference type="EMBL" id="JACHXJ010000005">
    <property type="protein sequence ID" value="MBB3130688.1"/>
    <property type="molecule type" value="Genomic_DNA"/>
</dbReference>
<reference evidence="10 11" key="1">
    <citation type="submission" date="2020-08" db="EMBL/GenBank/DDBJ databases">
        <title>Genomic Encyclopedia of Type Strains, Phase III (KMG-III): the genomes of soil and plant-associated and newly described type strains.</title>
        <authorList>
            <person name="Whitman W."/>
        </authorList>
    </citation>
    <scope>NUCLEOTIDE SEQUENCE [LARGE SCALE GENOMIC DNA]</scope>
    <source>
        <strain evidence="10 11">CECT 5831</strain>
    </source>
</reference>
<dbReference type="PROSITE" id="PS51257">
    <property type="entry name" value="PROKAR_LIPOPROTEIN"/>
    <property type="match status" value="1"/>
</dbReference>
<evidence type="ECO:0000256" key="1">
    <source>
        <dbReference type="ARBA" id="ARBA00004635"/>
    </source>
</evidence>
<dbReference type="PANTHER" id="PTHR35789">
    <property type="entry name" value="SPORE GERMINATION PROTEIN B3"/>
    <property type="match status" value="1"/>
</dbReference>
<dbReference type="Pfam" id="PF05504">
    <property type="entry name" value="Spore_GerAC"/>
    <property type="match status" value="1"/>
</dbReference>
<protein>
    <submittedName>
        <fullName evidence="10">Spore germination protein</fullName>
    </submittedName>
</protein>
<evidence type="ECO:0000259" key="8">
    <source>
        <dbReference type="Pfam" id="PF05504"/>
    </source>
</evidence>
<gene>
    <name evidence="10" type="ORF">FHS19_005407</name>
</gene>
<dbReference type="RefSeq" id="WP_183584789.1">
    <property type="nucleotide sequence ID" value="NZ_JACHXJ010000005.1"/>
</dbReference>
<keyword evidence="7" id="KW-0449">Lipoprotein</keyword>
<accession>A0A839TZ59</accession>
<comment type="caution">
    <text evidence="10">The sequence shown here is derived from an EMBL/GenBank/DDBJ whole genome shotgun (WGS) entry which is preliminary data.</text>
</comment>
<proteinExistence type="inferred from homology"/>
<dbReference type="Pfam" id="PF25198">
    <property type="entry name" value="Spore_GerAC_N"/>
    <property type="match status" value="1"/>
</dbReference>
<feature type="domain" description="Spore germination GerAC-like C-terminal" evidence="8">
    <location>
        <begin position="199"/>
        <end position="370"/>
    </location>
</feature>
<comment type="subcellular location">
    <subcellularLocation>
        <location evidence="1">Membrane</location>
        <topology evidence="1">Lipid-anchor</topology>
    </subcellularLocation>
</comment>
<keyword evidence="5" id="KW-0472">Membrane</keyword>
<dbReference type="GO" id="GO:0009847">
    <property type="term" value="P:spore germination"/>
    <property type="evidence" value="ECO:0007669"/>
    <property type="project" value="InterPro"/>
</dbReference>
<keyword evidence="4" id="KW-0732">Signal</keyword>
<dbReference type="GO" id="GO:0016020">
    <property type="term" value="C:membrane"/>
    <property type="evidence" value="ECO:0007669"/>
    <property type="project" value="UniProtKB-SubCell"/>
</dbReference>
<sequence length="374" mass="42691">MNINKRLLMMMTAVILLLTGCTDQHIIERAGFVRTIAYDLSGEGENTKLRVTVSIPKSNHEDAIVYSTMAESGKKAKMIFNRHNNRRLVNGQLRQVVFGERLARRGVWSNMDTLTRDPSIGSRLHIIVSESDPHHILIRNDYPQGPTAGEYIDTLIRTEAKAGEIPDTSLYTFTRDYYDDGIDPVATILKEEKESLSVDGIALFKNDQYVGKIEAEDRMFFALLHHGVRAGDLNVSIQSERDLEEQATLEYLSSKRKIKVLSTRGIREGRPIQVALRIKLSGSLLEYIGELDMKKPSDQRKLEAELEQTINRKCQKLIDHMQEKKSDPMGIGQYVRNSIPHSVWKQLKWEEVFSKADISVHVDVKIRDYGKMLH</sequence>
<dbReference type="Proteomes" id="UP000517523">
    <property type="component" value="Unassembled WGS sequence"/>
</dbReference>
<evidence type="ECO:0000256" key="3">
    <source>
        <dbReference type="ARBA" id="ARBA00022544"/>
    </source>
</evidence>
<keyword evidence="6" id="KW-0564">Palmitate</keyword>
<dbReference type="PANTHER" id="PTHR35789:SF1">
    <property type="entry name" value="SPORE GERMINATION PROTEIN B3"/>
    <property type="match status" value="1"/>
</dbReference>
<dbReference type="NCBIfam" id="TIGR02887">
    <property type="entry name" value="spore_ger_x_C"/>
    <property type="match status" value="1"/>
</dbReference>
<dbReference type="InterPro" id="IPR046953">
    <property type="entry name" value="Spore_GerAC-like_C"/>
</dbReference>
<evidence type="ECO:0000259" key="9">
    <source>
        <dbReference type="Pfam" id="PF25198"/>
    </source>
</evidence>
<dbReference type="AlphaFoldDB" id="A0A839TZ59"/>
<dbReference type="Gene3D" id="3.30.300.210">
    <property type="entry name" value="Nutrient germinant receptor protein C, domain 3"/>
    <property type="match status" value="1"/>
</dbReference>